<evidence type="ECO:0000313" key="15">
    <source>
        <dbReference type="EMBL" id="TCD61917.1"/>
    </source>
</evidence>
<comment type="cofactor">
    <cofactor evidence="1">
        <name>Cu(2+)</name>
        <dbReference type="ChEBI" id="CHEBI:29036"/>
    </cofactor>
</comment>
<dbReference type="OrthoDB" id="2019572at2759"/>
<keyword evidence="16" id="KW-1185">Reference proteome</keyword>
<evidence type="ECO:0000256" key="5">
    <source>
        <dbReference type="ARBA" id="ARBA00022723"/>
    </source>
</evidence>
<evidence type="ECO:0008006" key="17">
    <source>
        <dbReference type="Google" id="ProtNLM"/>
    </source>
</evidence>
<dbReference type="InterPro" id="IPR054497">
    <property type="entry name" value="LPMO_AA14"/>
</dbReference>
<evidence type="ECO:0000256" key="9">
    <source>
        <dbReference type="ARBA" id="ARBA00023033"/>
    </source>
</evidence>
<dbReference type="InterPro" id="IPR003980">
    <property type="entry name" value="Histamine_H3_rcpt"/>
</dbReference>
<evidence type="ECO:0000256" key="2">
    <source>
        <dbReference type="ARBA" id="ARBA00004613"/>
    </source>
</evidence>
<dbReference type="AlphaFoldDB" id="A0A4V2MVD4"/>
<keyword evidence="7" id="KW-0560">Oxidoreductase</keyword>
<gene>
    <name evidence="15" type="ORF">EIP91_007709</name>
</gene>
<evidence type="ECO:0000256" key="11">
    <source>
        <dbReference type="ARBA" id="ARBA00023180"/>
    </source>
</evidence>
<evidence type="ECO:0000256" key="14">
    <source>
        <dbReference type="SAM" id="SignalP"/>
    </source>
</evidence>
<dbReference type="GO" id="GO:0004497">
    <property type="term" value="F:monooxygenase activity"/>
    <property type="evidence" value="ECO:0007669"/>
    <property type="project" value="UniProtKB-KW"/>
</dbReference>
<feature type="chain" id="PRO_5020474753" description="Chitin-binding type-4 domain-containing protein" evidence="14">
    <location>
        <begin position="25"/>
        <end position="388"/>
    </location>
</feature>
<dbReference type="Pfam" id="PF22810">
    <property type="entry name" value="LPMO_AA14"/>
    <property type="match status" value="1"/>
</dbReference>
<name>A0A4V2MVD4_9APHY</name>
<feature type="signal peptide" evidence="14">
    <location>
        <begin position="1"/>
        <end position="24"/>
    </location>
</feature>
<evidence type="ECO:0000256" key="8">
    <source>
        <dbReference type="ARBA" id="ARBA00023008"/>
    </source>
</evidence>
<feature type="region of interest" description="Disordered" evidence="13">
    <location>
        <begin position="281"/>
        <end position="388"/>
    </location>
</feature>
<feature type="compositionally biased region" description="Pro residues" evidence="13">
    <location>
        <begin position="307"/>
        <end position="333"/>
    </location>
</feature>
<comment type="similarity">
    <text evidence="12">Belongs to the polysaccharide monooxygenase AA14 family.</text>
</comment>
<dbReference type="GO" id="GO:0005576">
    <property type="term" value="C:extracellular region"/>
    <property type="evidence" value="ECO:0007669"/>
    <property type="project" value="UniProtKB-SubCell"/>
</dbReference>
<evidence type="ECO:0000256" key="10">
    <source>
        <dbReference type="ARBA" id="ARBA00023157"/>
    </source>
</evidence>
<organism evidence="15 16">
    <name type="scientific">Steccherinum ochraceum</name>
    <dbReference type="NCBI Taxonomy" id="92696"/>
    <lineage>
        <taxon>Eukaryota</taxon>
        <taxon>Fungi</taxon>
        <taxon>Dikarya</taxon>
        <taxon>Basidiomycota</taxon>
        <taxon>Agaricomycotina</taxon>
        <taxon>Agaricomycetes</taxon>
        <taxon>Polyporales</taxon>
        <taxon>Steccherinaceae</taxon>
        <taxon>Steccherinum</taxon>
    </lineage>
</organism>
<evidence type="ECO:0000256" key="1">
    <source>
        <dbReference type="ARBA" id="ARBA00001973"/>
    </source>
</evidence>
<comment type="subcellular location">
    <subcellularLocation>
        <location evidence="2">Secreted</location>
    </subcellularLocation>
</comment>
<keyword evidence="8" id="KW-0186">Copper</keyword>
<evidence type="ECO:0000256" key="6">
    <source>
        <dbReference type="ARBA" id="ARBA00022729"/>
    </source>
</evidence>
<evidence type="ECO:0000256" key="12">
    <source>
        <dbReference type="ARBA" id="ARBA00046340"/>
    </source>
</evidence>
<dbReference type="STRING" id="92696.A0A4V2MVD4"/>
<keyword evidence="5" id="KW-0479">Metal-binding</keyword>
<dbReference type="Proteomes" id="UP000292702">
    <property type="component" value="Unassembled WGS sequence"/>
</dbReference>
<keyword evidence="3" id="KW-0964">Secreted</keyword>
<dbReference type="PRINTS" id="PR01471">
    <property type="entry name" value="HISTAMINEH3R"/>
</dbReference>
<reference evidence="15 16" key="1">
    <citation type="submission" date="2018-11" db="EMBL/GenBank/DDBJ databases">
        <title>Genome assembly of Steccherinum ochraceum LE-BIN_3174, the white-rot fungus of the Steccherinaceae family (The Residual Polyporoid clade, Polyporales, Basidiomycota).</title>
        <authorList>
            <person name="Fedorova T.V."/>
            <person name="Glazunova O.A."/>
            <person name="Landesman E.O."/>
            <person name="Moiseenko K.V."/>
            <person name="Psurtseva N.V."/>
            <person name="Savinova O.S."/>
            <person name="Shakhova N.V."/>
            <person name="Tyazhelova T.V."/>
            <person name="Vasina D.V."/>
        </authorList>
    </citation>
    <scope>NUCLEOTIDE SEQUENCE [LARGE SCALE GENOMIC DNA]</scope>
    <source>
        <strain evidence="15 16">LE-BIN_3174</strain>
    </source>
</reference>
<sequence>MISAAPILAAVAALAGAPLVASHAAFWTPAMWGFNVTDSTYPYDNRPLVPLYDMTFDQWWFHGHLDHPPNPGDFFELPAGGVATGQISCDKGSTSYYASSAGGNAGYPTDNVCVGQPMSNVQPEDFAIFTTNATCPWTLHTDFHIPAAMPECPDGGCICAFFWIHQPDSGSEQMYMNGFRCKVTGATGTTAIGKAALARRCGADPANGVPNATPSNCTVGPKQPLYWDQKERNNMFEGIYSPPMYLPLYGFESGAQNDIFQAATVNGVPVYGADGAPGKTSISVAPPAKTTTNNLDHPPLPSTTAQAPPPPPSSQPAPPPPAETTPAPPPPPASQDNQAAPTTTAPAPSTTDAPAPASTKKCSSKKKRSAGSKRHHAKRLSHSLHHSS</sequence>
<keyword evidence="10" id="KW-1015">Disulfide bond</keyword>
<keyword evidence="9" id="KW-0503">Monooxygenase</keyword>
<dbReference type="GO" id="GO:0016020">
    <property type="term" value="C:membrane"/>
    <property type="evidence" value="ECO:0007669"/>
    <property type="project" value="InterPro"/>
</dbReference>
<dbReference type="GO" id="GO:0046872">
    <property type="term" value="F:metal ion binding"/>
    <property type="evidence" value="ECO:0007669"/>
    <property type="project" value="UniProtKB-KW"/>
</dbReference>
<accession>A0A4V2MVD4</accession>
<evidence type="ECO:0000313" key="16">
    <source>
        <dbReference type="Proteomes" id="UP000292702"/>
    </source>
</evidence>
<evidence type="ECO:0000256" key="13">
    <source>
        <dbReference type="SAM" id="MobiDB-lite"/>
    </source>
</evidence>
<proteinExistence type="inferred from homology"/>
<keyword evidence="6 14" id="KW-0732">Signal</keyword>
<dbReference type="GO" id="GO:0004969">
    <property type="term" value="F:histamine receptor activity"/>
    <property type="evidence" value="ECO:0007669"/>
    <property type="project" value="InterPro"/>
</dbReference>
<evidence type="ECO:0000256" key="3">
    <source>
        <dbReference type="ARBA" id="ARBA00022525"/>
    </source>
</evidence>
<keyword evidence="11" id="KW-0325">Glycoprotein</keyword>
<feature type="compositionally biased region" description="Basic residues" evidence="13">
    <location>
        <begin position="362"/>
        <end position="388"/>
    </location>
</feature>
<evidence type="ECO:0000256" key="4">
    <source>
        <dbReference type="ARBA" id="ARBA00022553"/>
    </source>
</evidence>
<comment type="caution">
    <text evidence="15">The sequence shown here is derived from an EMBL/GenBank/DDBJ whole genome shotgun (WGS) entry which is preliminary data.</text>
</comment>
<dbReference type="EMBL" id="RWJN01000418">
    <property type="protein sequence ID" value="TCD61917.1"/>
    <property type="molecule type" value="Genomic_DNA"/>
</dbReference>
<evidence type="ECO:0000256" key="7">
    <source>
        <dbReference type="ARBA" id="ARBA00023002"/>
    </source>
</evidence>
<protein>
    <recommendedName>
        <fullName evidence="17">Chitin-binding type-4 domain-containing protein</fullName>
    </recommendedName>
</protein>
<feature type="compositionally biased region" description="Low complexity" evidence="13">
    <location>
        <begin position="334"/>
        <end position="361"/>
    </location>
</feature>
<keyword evidence="4" id="KW-0597">Phosphoprotein</keyword>
<dbReference type="Gene3D" id="2.70.50.70">
    <property type="match status" value="1"/>
</dbReference>